<evidence type="ECO:0000313" key="3">
    <source>
        <dbReference type="Proteomes" id="UP001172155"/>
    </source>
</evidence>
<dbReference type="Proteomes" id="UP001172155">
    <property type="component" value="Unassembled WGS sequence"/>
</dbReference>
<dbReference type="EMBL" id="JAUKUD010000001">
    <property type="protein sequence ID" value="KAK0753528.1"/>
    <property type="molecule type" value="Genomic_DNA"/>
</dbReference>
<gene>
    <name evidence="2" type="ORF">B0T18DRAFT_358091</name>
</gene>
<feature type="compositionally biased region" description="Gly residues" evidence="1">
    <location>
        <begin position="20"/>
        <end position="29"/>
    </location>
</feature>
<reference evidence="2" key="1">
    <citation type="submission" date="2023-06" db="EMBL/GenBank/DDBJ databases">
        <title>Genome-scale phylogeny and comparative genomics of the fungal order Sordariales.</title>
        <authorList>
            <consortium name="Lawrence Berkeley National Laboratory"/>
            <person name="Hensen N."/>
            <person name="Bonometti L."/>
            <person name="Westerberg I."/>
            <person name="Brannstrom I.O."/>
            <person name="Guillou S."/>
            <person name="Cros-Aarteil S."/>
            <person name="Calhoun S."/>
            <person name="Haridas S."/>
            <person name="Kuo A."/>
            <person name="Mondo S."/>
            <person name="Pangilinan J."/>
            <person name="Riley R."/>
            <person name="LaButti K."/>
            <person name="Andreopoulos B."/>
            <person name="Lipzen A."/>
            <person name="Chen C."/>
            <person name="Yanf M."/>
            <person name="Daum C."/>
            <person name="Ng V."/>
            <person name="Clum A."/>
            <person name="Steindorff A."/>
            <person name="Ohm R."/>
            <person name="Martin F."/>
            <person name="Silar P."/>
            <person name="Natvig D."/>
            <person name="Lalanne C."/>
            <person name="Gautier V."/>
            <person name="Ament-velasquez S.L."/>
            <person name="Kruys A."/>
            <person name="Hutchinson M.I."/>
            <person name="Powell A.J."/>
            <person name="Barry K."/>
            <person name="Miller A.N."/>
            <person name="Grigoriev I.V."/>
            <person name="Debuchy R."/>
            <person name="Gladieux P."/>
            <person name="Thoren M.H."/>
            <person name="Johannesson H."/>
        </authorList>
    </citation>
    <scope>NUCLEOTIDE SEQUENCE</scope>
    <source>
        <strain evidence="2">SMH3187-1</strain>
    </source>
</reference>
<sequence>MGLKDAWNNDGATRFFQGQGRPGGRGGDAGEPDSSGGPWPERDGQDAWPTLIIESGDSSTLPDLRRDMEWWFSPSDHQVKIVLLVKLDQHRRRIVLEKWVETAPLSPRSGPVTRAAARLARAARPDCVQQITIDWIDGAPNLPTSHTVTSGDLRLEFDRLFLRPPSPTEGDILITVPRLQLCASRVWSVV</sequence>
<accession>A0AA40F966</accession>
<organism evidence="2 3">
    <name type="scientific">Schizothecium vesticola</name>
    <dbReference type="NCBI Taxonomy" id="314040"/>
    <lineage>
        <taxon>Eukaryota</taxon>
        <taxon>Fungi</taxon>
        <taxon>Dikarya</taxon>
        <taxon>Ascomycota</taxon>
        <taxon>Pezizomycotina</taxon>
        <taxon>Sordariomycetes</taxon>
        <taxon>Sordariomycetidae</taxon>
        <taxon>Sordariales</taxon>
        <taxon>Schizotheciaceae</taxon>
        <taxon>Schizothecium</taxon>
    </lineage>
</organism>
<protein>
    <submittedName>
        <fullName evidence="2">Uncharacterized protein</fullName>
    </submittedName>
</protein>
<name>A0AA40F966_9PEZI</name>
<feature type="region of interest" description="Disordered" evidence="1">
    <location>
        <begin position="1"/>
        <end position="46"/>
    </location>
</feature>
<evidence type="ECO:0000256" key="1">
    <source>
        <dbReference type="SAM" id="MobiDB-lite"/>
    </source>
</evidence>
<dbReference type="AlphaFoldDB" id="A0AA40F966"/>
<comment type="caution">
    <text evidence="2">The sequence shown here is derived from an EMBL/GenBank/DDBJ whole genome shotgun (WGS) entry which is preliminary data.</text>
</comment>
<keyword evidence="3" id="KW-1185">Reference proteome</keyword>
<proteinExistence type="predicted"/>
<evidence type="ECO:0000313" key="2">
    <source>
        <dbReference type="EMBL" id="KAK0753528.1"/>
    </source>
</evidence>